<keyword evidence="5 6" id="KW-0539">Nucleus</keyword>
<feature type="compositionally biased region" description="Gly residues" evidence="7">
    <location>
        <begin position="213"/>
        <end position="226"/>
    </location>
</feature>
<comment type="caution">
    <text evidence="8">The sequence shown here is derived from an EMBL/GenBank/DDBJ whole genome shotgun (WGS) entry which is preliminary data.</text>
</comment>
<dbReference type="GO" id="GO:0070847">
    <property type="term" value="C:core mediator complex"/>
    <property type="evidence" value="ECO:0007669"/>
    <property type="project" value="TreeGrafter"/>
</dbReference>
<dbReference type="InterPro" id="IPR037212">
    <property type="entry name" value="Med7/Med21-like"/>
</dbReference>
<proteinExistence type="inferred from homology"/>
<evidence type="ECO:0000256" key="4">
    <source>
        <dbReference type="ARBA" id="ARBA00023163"/>
    </source>
</evidence>
<dbReference type="Pfam" id="PF05983">
    <property type="entry name" value="Med7"/>
    <property type="match status" value="1"/>
</dbReference>
<comment type="subcellular location">
    <subcellularLocation>
        <location evidence="1 6">Nucleus</location>
    </subcellularLocation>
</comment>
<dbReference type="GO" id="GO:0016592">
    <property type="term" value="C:mediator complex"/>
    <property type="evidence" value="ECO:0007669"/>
    <property type="project" value="InterPro"/>
</dbReference>
<evidence type="ECO:0000256" key="7">
    <source>
        <dbReference type="SAM" id="MobiDB-lite"/>
    </source>
</evidence>
<evidence type="ECO:0000256" key="2">
    <source>
        <dbReference type="ARBA" id="ARBA00009994"/>
    </source>
</evidence>
<evidence type="ECO:0000313" key="8">
    <source>
        <dbReference type="EMBL" id="CAI8055767.1"/>
    </source>
</evidence>
<evidence type="ECO:0000256" key="3">
    <source>
        <dbReference type="ARBA" id="ARBA00023015"/>
    </source>
</evidence>
<dbReference type="Proteomes" id="UP001174909">
    <property type="component" value="Unassembled WGS sequence"/>
</dbReference>
<dbReference type="InterPro" id="IPR009244">
    <property type="entry name" value="Mediatior_Med7"/>
</dbReference>
<accession>A0AA35XLF8</accession>
<keyword evidence="9" id="KW-1185">Reference proteome</keyword>
<keyword evidence="3 6" id="KW-0805">Transcription regulation</keyword>
<sequence length="247" mass="27257">MAQQQAPAEERVVASFPDPPASLYKLYTDENVRSGAAPKPPPPAKGKYYMFGCPFDTEDAMIRPVEEQGLERLYPDNYDRKAELKKLNRSILICFLELLDILINNPASPAREQKIKDLSVLFINMHHLINEFRPHQARETLCVIMERQRKQREDMIIQVQRATDKAHSILKECAENLGQAVGSLPPSDPAARQNTSNQDDSMDTSPSNTVPGGSSGIRTGSGGGGASSLVHSQDLELCSLIDQLIGT</sequence>
<keyword evidence="4 6" id="KW-0804">Transcription</keyword>
<feature type="region of interest" description="Disordered" evidence="7">
    <location>
        <begin position="1"/>
        <end position="20"/>
    </location>
</feature>
<dbReference type="PANTHER" id="PTHR21428:SF11">
    <property type="entry name" value="MEDIATOR OF RNA POLYMERASE II TRANSCRIPTION SUBUNIT 7"/>
    <property type="match status" value="1"/>
</dbReference>
<gene>
    <name evidence="8" type="ORF">GBAR_LOCUS30412</name>
</gene>
<dbReference type="InterPro" id="IPR044888">
    <property type="entry name" value="Mediatior_Med7_sf"/>
</dbReference>
<dbReference type="GO" id="GO:0006357">
    <property type="term" value="P:regulation of transcription by RNA polymerase II"/>
    <property type="evidence" value="ECO:0007669"/>
    <property type="project" value="InterPro"/>
</dbReference>
<dbReference type="SUPFAM" id="SSF140718">
    <property type="entry name" value="Mediator hinge subcomplex-like"/>
    <property type="match status" value="1"/>
</dbReference>
<evidence type="ECO:0000256" key="6">
    <source>
        <dbReference type="RuleBase" id="RU364060"/>
    </source>
</evidence>
<reference evidence="8" key="1">
    <citation type="submission" date="2023-03" db="EMBL/GenBank/DDBJ databases">
        <authorList>
            <person name="Steffen K."/>
            <person name="Cardenas P."/>
        </authorList>
    </citation>
    <scope>NUCLEOTIDE SEQUENCE</scope>
</reference>
<protein>
    <recommendedName>
        <fullName evidence="6">Mediator of RNA polymerase II transcription subunit 7</fullName>
    </recommendedName>
</protein>
<evidence type="ECO:0000256" key="1">
    <source>
        <dbReference type="ARBA" id="ARBA00004123"/>
    </source>
</evidence>
<organism evidence="8 9">
    <name type="scientific">Geodia barretti</name>
    <name type="common">Barrett's horny sponge</name>
    <dbReference type="NCBI Taxonomy" id="519541"/>
    <lineage>
        <taxon>Eukaryota</taxon>
        <taxon>Metazoa</taxon>
        <taxon>Porifera</taxon>
        <taxon>Demospongiae</taxon>
        <taxon>Heteroscleromorpha</taxon>
        <taxon>Tetractinellida</taxon>
        <taxon>Astrophorina</taxon>
        <taxon>Geodiidae</taxon>
        <taxon>Geodia</taxon>
    </lineage>
</organism>
<name>A0AA35XLF8_GEOBA</name>
<feature type="compositionally biased region" description="Polar residues" evidence="7">
    <location>
        <begin position="192"/>
        <end position="211"/>
    </location>
</feature>
<dbReference type="EMBL" id="CASHTH010004301">
    <property type="protein sequence ID" value="CAI8055767.1"/>
    <property type="molecule type" value="Genomic_DNA"/>
</dbReference>
<dbReference type="GO" id="GO:0003712">
    <property type="term" value="F:transcription coregulator activity"/>
    <property type="evidence" value="ECO:0007669"/>
    <property type="project" value="InterPro"/>
</dbReference>
<dbReference type="PANTHER" id="PTHR21428">
    <property type="entry name" value="MEDIATOR OF RNA POLYMERASE II TRANSCRIPTION SUBUNIT 7"/>
    <property type="match status" value="1"/>
</dbReference>
<comment type="similarity">
    <text evidence="2 6">Belongs to the Mediator complex subunit 7 family.</text>
</comment>
<comment type="subunit">
    <text evidence="6">Component of the Mediator complex.</text>
</comment>
<comment type="function">
    <text evidence="6">Component of the Mediator complex, a coactivator involved in the regulated transcription of nearly all RNA polymerase II-dependent genes. Mediator functions as a bridge to convey information from gene-specific regulatory proteins to the basal RNA polymerase II transcription machinery.</text>
</comment>
<dbReference type="Gene3D" id="6.10.140.200">
    <property type="match status" value="1"/>
</dbReference>
<evidence type="ECO:0000313" key="9">
    <source>
        <dbReference type="Proteomes" id="UP001174909"/>
    </source>
</evidence>
<evidence type="ECO:0000256" key="5">
    <source>
        <dbReference type="ARBA" id="ARBA00023242"/>
    </source>
</evidence>
<feature type="region of interest" description="Disordered" evidence="7">
    <location>
        <begin position="181"/>
        <end position="228"/>
    </location>
</feature>
<dbReference type="AlphaFoldDB" id="A0AA35XLF8"/>
<keyword evidence="6" id="KW-0010">Activator</keyword>